<keyword evidence="6 10" id="KW-1133">Transmembrane helix</keyword>
<keyword evidence="12" id="KW-1185">Reference proteome</keyword>
<dbReference type="PRINTS" id="PR00237">
    <property type="entry name" value="GPCRRHODOPSN"/>
</dbReference>
<dbReference type="Gene3D" id="1.20.1070.10">
    <property type="entry name" value="Rhodopsin 7-helix transmembrane proteins"/>
    <property type="match status" value="1"/>
</dbReference>
<keyword evidence="8" id="KW-0807">Transducer</keyword>
<feature type="transmembrane region" description="Helical" evidence="10">
    <location>
        <begin position="105"/>
        <end position="127"/>
    </location>
</feature>
<feature type="transmembrane region" description="Helical" evidence="10">
    <location>
        <begin position="244"/>
        <end position="267"/>
    </location>
</feature>
<feature type="region of interest" description="Disordered" evidence="9">
    <location>
        <begin position="321"/>
        <end position="349"/>
    </location>
</feature>
<feature type="compositionally biased region" description="Polar residues" evidence="9">
    <location>
        <begin position="323"/>
        <end position="335"/>
    </location>
</feature>
<keyword evidence="3" id="KW-0716">Sensory transduction</keyword>
<evidence type="ECO:0000256" key="4">
    <source>
        <dbReference type="ARBA" id="ARBA00022692"/>
    </source>
</evidence>
<dbReference type="Proteomes" id="UP000695026">
    <property type="component" value="Unplaced"/>
</dbReference>
<evidence type="ECO:0000256" key="10">
    <source>
        <dbReference type="SAM" id="Phobius"/>
    </source>
</evidence>
<dbReference type="InterPro" id="IPR050402">
    <property type="entry name" value="OR51/52/56-like"/>
</dbReference>
<dbReference type="CDD" id="cd15951">
    <property type="entry name" value="7tmA_OR52R_52L-like"/>
    <property type="match status" value="1"/>
</dbReference>
<dbReference type="InterPro" id="IPR000725">
    <property type="entry name" value="Olfact_rcpt"/>
</dbReference>
<dbReference type="Pfam" id="PF13853">
    <property type="entry name" value="7tm_4"/>
    <property type="match status" value="1"/>
</dbReference>
<dbReference type="OrthoDB" id="10254436at2759"/>
<dbReference type="PROSITE" id="PS50262">
    <property type="entry name" value="G_PROTEIN_RECEP_F1_2"/>
    <property type="match status" value="1"/>
</dbReference>
<evidence type="ECO:0000313" key="13">
    <source>
        <dbReference type="RefSeq" id="XP_007444373.1"/>
    </source>
</evidence>
<protein>
    <submittedName>
        <fullName evidence="13">Olfactory receptor 52D1-like</fullName>
    </submittedName>
</protein>
<gene>
    <name evidence="13" type="primary">LOC103056532</name>
</gene>
<dbReference type="PANTHER" id="PTHR26450">
    <property type="entry name" value="OLFACTORY RECEPTOR 56B1-RELATED"/>
    <property type="match status" value="1"/>
</dbReference>
<feature type="transmembrane region" description="Helical" evidence="10">
    <location>
        <begin position="148"/>
        <end position="165"/>
    </location>
</feature>
<proteinExistence type="predicted"/>
<dbReference type="RefSeq" id="XP_007444373.1">
    <property type="nucleotide sequence ID" value="XM_007444311.1"/>
</dbReference>
<dbReference type="KEGG" id="pbi:103056532"/>
<feature type="domain" description="G-protein coupled receptors family 1 profile" evidence="11">
    <location>
        <begin position="48"/>
        <end position="300"/>
    </location>
</feature>
<evidence type="ECO:0000256" key="8">
    <source>
        <dbReference type="ARBA" id="ARBA00023224"/>
    </source>
</evidence>
<feature type="transmembrane region" description="Helical" evidence="10">
    <location>
        <begin position="279"/>
        <end position="300"/>
    </location>
</feature>
<evidence type="ECO:0000256" key="2">
    <source>
        <dbReference type="ARBA" id="ARBA00004141"/>
    </source>
</evidence>
<feature type="transmembrane region" description="Helical" evidence="10">
    <location>
        <begin position="30"/>
        <end position="55"/>
    </location>
</feature>
<dbReference type="AlphaFoldDB" id="A0A9F2RF46"/>
<evidence type="ECO:0000256" key="3">
    <source>
        <dbReference type="ARBA" id="ARBA00022606"/>
    </source>
</evidence>
<sequence length="349" mass="37921">MEPPPSNFSIFNPTAPSSFLLLGIPGLETLHAWLALPFGSLYLVALLGNCTILLLIKMDARLHQPMYLFLCMLSLTDLVLSTSALPKMLAIFWLDARSIGFSSCLVQMFVIHSFTAMESGFFLAMAYDRYVAICKPLRHTAILTGTRIASIGSAVLARGLVFFSPHPFLVGRLPFCGPKVIAHSYCEFMAVVKLACADTAVTKAYSLTVASLIGAFDVLFIGLSYGLILRTVCQLPSKEAGLKALGTCGSHICVILVFYSTAVFTFLTHRFSHGSIPPHVHILVANVYLLIPPTLNPIIYGVRTKQIRERVLRVLMTVRGREGQTQPAPSSTGPNSLARDSPVSSTDLA</sequence>
<dbReference type="FunFam" id="1.20.1070.10:FF:000006">
    <property type="entry name" value="Olfactory receptor"/>
    <property type="match status" value="1"/>
</dbReference>
<evidence type="ECO:0000256" key="7">
    <source>
        <dbReference type="ARBA" id="ARBA00023136"/>
    </source>
</evidence>
<dbReference type="InterPro" id="IPR000276">
    <property type="entry name" value="GPCR_Rhodpsn"/>
</dbReference>
<organism evidence="12 13">
    <name type="scientific">Python bivittatus</name>
    <name type="common">Burmese python</name>
    <name type="synonym">Python molurus bivittatus</name>
    <dbReference type="NCBI Taxonomy" id="176946"/>
    <lineage>
        <taxon>Eukaryota</taxon>
        <taxon>Metazoa</taxon>
        <taxon>Chordata</taxon>
        <taxon>Craniata</taxon>
        <taxon>Vertebrata</taxon>
        <taxon>Euteleostomi</taxon>
        <taxon>Lepidosauria</taxon>
        <taxon>Squamata</taxon>
        <taxon>Bifurcata</taxon>
        <taxon>Unidentata</taxon>
        <taxon>Episquamata</taxon>
        <taxon>Toxicofera</taxon>
        <taxon>Serpentes</taxon>
        <taxon>Henophidia</taxon>
        <taxon>Pythonidae</taxon>
        <taxon>Python</taxon>
    </lineage>
</organism>
<dbReference type="SUPFAM" id="SSF81321">
    <property type="entry name" value="Family A G protein-coupled receptor-like"/>
    <property type="match status" value="1"/>
</dbReference>
<feature type="transmembrane region" description="Helical" evidence="10">
    <location>
        <begin position="209"/>
        <end position="232"/>
    </location>
</feature>
<comment type="subcellular location">
    <subcellularLocation>
        <location evidence="2">Membrane</location>
        <topology evidence="2">Multi-pass membrane protein</topology>
    </subcellularLocation>
</comment>
<dbReference type="GeneID" id="103056532"/>
<dbReference type="GO" id="GO:0004984">
    <property type="term" value="F:olfactory receptor activity"/>
    <property type="evidence" value="ECO:0007669"/>
    <property type="project" value="InterPro"/>
</dbReference>
<evidence type="ECO:0000313" key="12">
    <source>
        <dbReference type="Proteomes" id="UP000695026"/>
    </source>
</evidence>
<dbReference type="OMA" id="HARIAKM"/>
<dbReference type="PRINTS" id="PR00245">
    <property type="entry name" value="OLFACTORYR"/>
</dbReference>
<keyword evidence="4 10" id="KW-0812">Transmembrane</keyword>
<dbReference type="InterPro" id="IPR017452">
    <property type="entry name" value="GPCR_Rhodpsn_7TM"/>
</dbReference>
<dbReference type="PANTHER" id="PTHR26450:SF38">
    <property type="entry name" value="OLFACTORY RECEPTOR FAMILY 52 SUBFAMILY S MEMBER 6"/>
    <property type="match status" value="1"/>
</dbReference>
<evidence type="ECO:0000256" key="5">
    <source>
        <dbReference type="ARBA" id="ARBA00022725"/>
    </source>
</evidence>
<name>A0A9F2RF46_PYTBI</name>
<dbReference type="GO" id="GO:0004930">
    <property type="term" value="F:G protein-coupled receptor activity"/>
    <property type="evidence" value="ECO:0007669"/>
    <property type="project" value="InterPro"/>
</dbReference>
<keyword evidence="5" id="KW-0552">Olfaction</keyword>
<dbReference type="GO" id="GO:0005886">
    <property type="term" value="C:plasma membrane"/>
    <property type="evidence" value="ECO:0007669"/>
    <property type="project" value="TreeGrafter"/>
</dbReference>
<evidence type="ECO:0000256" key="1">
    <source>
        <dbReference type="ARBA" id="ARBA00002936"/>
    </source>
</evidence>
<accession>A0A9F2RF46</accession>
<keyword evidence="7 10" id="KW-0472">Membrane</keyword>
<evidence type="ECO:0000259" key="11">
    <source>
        <dbReference type="PROSITE" id="PS50262"/>
    </source>
</evidence>
<reference evidence="13" key="1">
    <citation type="submission" date="2025-08" db="UniProtKB">
        <authorList>
            <consortium name="RefSeq"/>
        </authorList>
    </citation>
    <scope>IDENTIFICATION</scope>
    <source>
        <tissue evidence="13">Liver</tissue>
    </source>
</reference>
<feature type="transmembrane region" description="Helical" evidence="10">
    <location>
        <begin position="67"/>
        <end position="85"/>
    </location>
</feature>
<evidence type="ECO:0000256" key="9">
    <source>
        <dbReference type="SAM" id="MobiDB-lite"/>
    </source>
</evidence>
<evidence type="ECO:0000256" key="6">
    <source>
        <dbReference type="ARBA" id="ARBA00022989"/>
    </source>
</evidence>
<comment type="function">
    <text evidence="1">Odorant receptor.</text>
</comment>